<dbReference type="AlphaFoldDB" id="A0A0E0J1X8"/>
<dbReference type="EnsemblPlants" id="ONIVA11G13030.1">
    <property type="protein sequence ID" value="ONIVA11G13030.1"/>
    <property type="gene ID" value="ONIVA11G13030"/>
</dbReference>
<organism evidence="2">
    <name type="scientific">Oryza nivara</name>
    <name type="common">Indian wild rice</name>
    <name type="synonym">Oryza sativa f. spontanea</name>
    <dbReference type="NCBI Taxonomy" id="4536"/>
    <lineage>
        <taxon>Eukaryota</taxon>
        <taxon>Viridiplantae</taxon>
        <taxon>Streptophyta</taxon>
        <taxon>Embryophyta</taxon>
        <taxon>Tracheophyta</taxon>
        <taxon>Spermatophyta</taxon>
        <taxon>Magnoliopsida</taxon>
        <taxon>Liliopsida</taxon>
        <taxon>Poales</taxon>
        <taxon>Poaceae</taxon>
        <taxon>BOP clade</taxon>
        <taxon>Oryzoideae</taxon>
        <taxon>Oryzeae</taxon>
        <taxon>Oryzinae</taxon>
        <taxon>Oryza</taxon>
    </lineage>
</organism>
<accession>A0A0E0J1X8</accession>
<proteinExistence type="predicted"/>
<reference evidence="2" key="1">
    <citation type="submission" date="2015-04" db="UniProtKB">
        <authorList>
            <consortium name="EnsemblPlants"/>
        </authorList>
    </citation>
    <scope>IDENTIFICATION</scope>
    <source>
        <strain evidence="2">SL10</strain>
    </source>
</reference>
<keyword evidence="3" id="KW-1185">Reference proteome</keyword>
<reference evidence="2" key="2">
    <citation type="submission" date="2018-04" db="EMBL/GenBank/DDBJ databases">
        <title>OnivRS2 (Oryza nivara Reference Sequence Version 2).</title>
        <authorList>
            <person name="Zhang J."/>
            <person name="Kudrna D."/>
            <person name="Lee S."/>
            <person name="Talag J."/>
            <person name="Rajasekar S."/>
            <person name="Welchert J."/>
            <person name="Hsing Y.-I."/>
            <person name="Wing R.A."/>
        </authorList>
    </citation>
    <scope>NUCLEOTIDE SEQUENCE [LARGE SCALE GENOMIC DNA]</scope>
    <source>
        <strain evidence="2">SL10</strain>
    </source>
</reference>
<dbReference type="HOGENOM" id="CLU_2856577_0_0_1"/>
<evidence type="ECO:0000313" key="2">
    <source>
        <dbReference type="EnsemblPlants" id="ONIVA11G13030.1"/>
    </source>
</evidence>
<dbReference type="Proteomes" id="UP000006591">
    <property type="component" value="Chromosome 11"/>
</dbReference>
<protein>
    <submittedName>
        <fullName evidence="2">Uncharacterized protein</fullName>
    </submittedName>
</protein>
<sequence>YQTTASVIEERKENPAYKTGIRLPFASAASPRAEQSSGVTGVAAPAPPHPRSPVTIRKILSLCLE</sequence>
<feature type="region of interest" description="Disordered" evidence="1">
    <location>
        <begin position="28"/>
        <end position="51"/>
    </location>
</feature>
<evidence type="ECO:0000256" key="1">
    <source>
        <dbReference type="SAM" id="MobiDB-lite"/>
    </source>
</evidence>
<name>A0A0E0J1X8_ORYNI</name>
<evidence type="ECO:0000313" key="3">
    <source>
        <dbReference type="Proteomes" id="UP000006591"/>
    </source>
</evidence>
<dbReference type="Gramene" id="ONIVA11G13030.1">
    <property type="protein sequence ID" value="ONIVA11G13030.1"/>
    <property type="gene ID" value="ONIVA11G13030"/>
</dbReference>